<dbReference type="RefSeq" id="WP_244259979.1">
    <property type="nucleotide sequence ID" value="NZ_RKQG01000001.1"/>
</dbReference>
<reference evidence="2 3" key="1">
    <citation type="submission" date="2018-11" db="EMBL/GenBank/DDBJ databases">
        <title>Sequencing the genomes of 1000 actinobacteria strains.</title>
        <authorList>
            <person name="Klenk H.-P."/>
        </authorList>
    </citation>
    <scope>NUCLEOTIDE SEQUENCE [LARGE SCALE GENOMIC DNA]</scope>
    <source>
        <strain evidence="2 3">DSM 44781</strain>
    </source>
</reference>
<dbReference type="CDD" id="cd04301">
    <property type="entry name" value="NAT_SF"/>
    <property type="match status" value="1"/>
</dbReference>
<dbReference type="Gene3D" id="3.40.630.30">
    <property type="match status" value="1"/>
</dbReference>
<dbReference type="SUPFAM" id="SSF55729">
    <property type="entry name" value="Acyl-CoA N-acyltransferases (Nat)"/>
    <property type="match status" value="1"/>
</dbReference>
<dbReference type="PROSITE" id="PS51186">
    <property type="entry name" value="GNAT"/>
    <property type="match status" value="1"/>
</dbReference>
<dbReference type="EMBL" id="RKQG01000001">
    <property type="protein sequence ID" value="RPE36239.1"/>
    <property type="molecule type" value="Genomic_DNA"/>
</dbReference>
<dbReference type="Pfam" id="PF00583">
    <property type="entry name" value="Acetyltransf_1"/>
    <property type="match status" value="1"/>
</dbReference>
<comment type="caution">
    <text evidence="2">The sequence shown here is derived from an EMBL/GenBank/DDBJ whole genome shotgun (WGS) entry which is preliminary data.</text>
</comment>
<gene>
    <name evidence="2" type="ORF">EDD38_4608</name>
</gene>
<proteinExistence type="predicted"/>
<evidence type="ECO:0000313" key="3">
    <source>
        <dbReference type="Proteomes" id="UP000266906"/>
    </source>
</evidence>
<dbReference type="InterPro" id="IPR000182">
    <property type="entry name" value="GNAT_dom"/>
</dbReference>
<dbReference type="GO" id="GO:0016747">
    <property type="term" value="F:acyltransferase activity, transferring groups other than amino-acyl groups"/>
    <property type="evidence" value="ECO:0007669"/>
    <property type="project" value="InterPro"/>
</dbReference>
<evidence type="ECO:0000313" key="2">
    <source>
        <dbReference type="EMBL" id="RPE36239.1"/>
    </source>
</evidence>
<keyword evidence="3" id="KW-1185">Reference proteome</keyword>
<dbReference type="InterPro" id="IPR016181">
    <property type="entry name" value="Acyl_CoA_acyltransferase"/>
</dbReference>
<dbReference type="AlphaFoldDB" id="A0A3N4RZ53"/>
<evidence type="ECO:0000259" key="1">
    <source>
        <dbReference type="PROSITE" id="PS51186"/>
    </source>
</evidence>
<feature type="domain" description="N-acetyltransferase" evidence="1">
    <location>
        <begin position="182"/>
        <end position="314"/>
    </location>
</feature>
<organism evidence="2 3">
    <name type="scientific">Kitasatospora cineracea</name>
    <dbReference type="NCBI Taxonomy" id="88074"/>
    <lineage>
        <taxon>Bacteria</taxon>
        <taxon>Bacillati</taxon>
        <taxon>Actinomycetota</taxon>
        <taxon>Actinomycetes</taxon>
        <taxon>Kitasatosporales</taxon>
        <taxon>Streptomycetaceae</taxon>
        <taxon>Kitasatospora</taxon>
    </lineage>
</organism>
<accession>A0A3N4RZ53</accession>
<protein>
    <submittedName>
        <fullName evidence="2">Acetyltransferase (GNAT) family protein</fullName>
    </submittedName>
</protein>
<sequence length="314" mass="33911">MFFRPAVVSDLDGLLSLFTADPACGMTADTYLSRLAAGEYRPGWTWTARAAPGGPPLALAVWWGRPGSDRPAALDALGVRPEFGSDARRAVLAAELLTAAHAAHGRASEYHLLLPGDWHDRPETVAAVAWRQEAARRAGLPARLERLRYEWTPGAGLPAPTGRLRFRAEPDDEVFADLFRRALTGTLDATSRTAAARRGAEAQARADVAFYRDGMPGERSWWRTAHTPDGEPVGFAVPSRNSAGPVVGYLGVLPGHRGRGYAEEILGETTRVLAAEAAADRIRADTDLANTPMAAAFERAGYRNTDRRLVLSAY</sequence>
<dbReference type="Proteomes" id="UP000266906">
    <property type="component" value="Unassembled WGS sequence"/>
</dbReference>
<name>A0A3N4RZ53_9ACTN</name>